<feature type="transmembrane region" description="Helical" evidence="11">
    <location>
        <begin position="437"/>
        <end position="458"/>
    </location>
</feature>
<evidence type="ECO:0000259" key="13">
    <source>
        <dbReference type="Pfam" id="PF08345"/>
    </source>
</evidence>
<reference evidence="14 15" key="1">
    <citation type="submission" date="2016-02" db="EMBL/GenBank/DDBJ databases">
        <title>Genome sequencing of a beta-galactosidase producing bacteria Rhizobium sp. 59.</title>
        <authorList>
            <person name="Wang D."/>
            <person name="Kot W."/>
            <person name="Qin Y."/>
            <person name="Hansen L."/>
            <person name="Naqvi K."/>
            <person name="Rensing C."/>
        </authorList>
    </citation>
    <scope>NUCLEOTIDE SEQUENCE [LARGE SCALE GENOMIC DNA]</scope>
    <source>
        <strain evidence="14 15">59</strain>
    </source>
</reference>
<evidence type="ECO:0000256" key="2">
    <source>
        <dbReference type="ARBA" id="ARBA00004651"/>
    </source>
</evidence>
<dbReference type="Pfam" id="PF08345">
    <property type="entry name" value="YscJ_FliF_C"/>
    <property type="match status" value="1"/>
</dbReference>
<dbReference type="InterPro" id="IPR043427">
    <property type="entry name" value="YscJ/FliF"/>
</dbReference>
<comment type="function">
    <text evidence="9">The M ring may be actively involved in energy transduction.</text>
</comment>
<feature type="domain" description="Flagellar M-ring N-terminal" evidence="12">
    <location>
        <begin position="44"/>
        <end position="217"/>
    </location>
</feature>
<keyword evidence="6 11" id="KW-1133">Transmembrane helix</keyword>
<comment type="subcellular location">
    <subcellularLocation>
        <location evidence="1 9">Bacterial flagellum basal body</location>
    </subcellularLocation>
    <subcellularLocation>
        <location evidence="2">Cell membrane</location>
        <topology evidence="2">Multi-pass membrane protein</topology>
    </subcellularLocation>
</comment>
<dbReference type="Pfam" id="PF01514">
    <property type="entry name" value="YscJ_FliF"/>
    <property type="match status" value="1"/>
</dbReference>
<keyword evidence="14" id="KW-0966">Cell projection</keyword>
<dbReference type="PANTHER" id="PTHR30046">
    <property type="entry name" value="FLAGELLAR M-RING PROTEIN"/>
    <property type="match status" value="1"/>
</dbReference>
<name>A0A657LRP6_9HYPH</name>
<keyword evidence="7 11" id="KW-0472">Membrane</keyword>
<evidence type="ECO:0000256" key="9">
    <source>
        <dbReference type="PIRNR" id="PIRNR004862"/>
    </source>
</evidence>
<dbReference type="InterPro" id="IPR006182">
    <property type="entry name" value="FliF_N_dom"/>
</dbReference>
<evidence type="ECO:0000256" key="3">
    <source>
        <dbReference type="ARBA" id="ARBA00007971"/>
    </source>
</evidence>
<keyword evidence="4" id="KW-1003">Cell membrane</keyword>
<dbReference type="GO" id="GO:0003774">
    <property type="term" value="F:cytoskeletal motor activity"/>
    <property type="evidence" value="ECO:0007669"/>
    <property type="project" value="InterPro"/>
</dbReference>
<dbReference type="PIRSF" id="PIRSF004862">
    <property type="entry name" value="FliF"/>
    <property type="match status" value="1"/>
</dbReference>
<evidence type="ECO:0000256" key="11">
    <source>
        <dbReference type="SAM" id="Phobius"/>
    </source>
</evidence>
<organism evidence="14 15">
    <name type="scientific">Pararhizobium antarcticum</name>
    <dbReference type="NCBI Taxonomy" id="1798805"/>
    <lineage>
        <taxon>Bacteria</taxon>
        <taxon>Pseudomonadati</taxon>
        <taxon>Pseudomonadota</taxon>
        <taxon>Alphaproteobacteria</taxon>
        <taxon>Hyphomicrobiales</taxon>
        <taxon>Rhizobiaceae</taxon>
        <taxon>Rhizobium/Agrobacterium group</taxon>
        <taxon>Pararhizobium</taxon>
    </lineage>
</organism>
<dbReference type="GO" id="GO:0009431">
    <property type="term" value="C:bacterial-type flagellum basal body, MS ring"/>
    <property type="evidence" value="ECO:0007669"/>
    <property type="project" value="InterPro"/>
</dbReference>
<dbReference type="PRINTS" id="PR01009">
    <property type="entry name" value="FLGMRINGFLIF"/>
</dbReference>
<dbReference type="RefSeq" id="WP_071833453.1">
    <property type="nucleotide sequence ID" value="NZ_LSRP01000088.1"/>
</dbReference>
<keyword evidence="15" id="KW-1185">Reference proteome</keyword>
<protein>
    <recommendedName>
        <fullName evidence="9">Flagellar M-ring protein</fullName>
    </recommendedName>
</protein>
<dbReference type="EMBL" id="LSRP01000088">
    <property type="protein sequence ID" value="OJF96294.1"/>
    <property type="molecule type" value="Genomic_DNA"/>
</dbReference>
<comment type="caution">
    <text evidence="14">The sequence shown here is derived from an EMBL/GenBank/DDBJ whole genome shotgun (WGS) entry which is preliminary data.</text>
</comment>
<dbReference type="GO" id="GO:0071973">
    <property type="term" value="P:bacterial-type flagellum-dependent cell motility"/>
    <property type="evidence" value="ECO:0007669"/>
    <property type="project" value="InterPro"/>
</dbReference>
<accession>A0A657LRP6</accession>
<dbReference type="PANTHER" id="PTHR30046:SF0">
    <property type="entry name" value="FLAGELLAR M-RING PROTEIN"/>
    <property type="match status" value="1"/>
</dbReference>
<evidence type="ECO:0000313" key="14">
    <source>
        <dbReference type="EMBL" id="OJF96294.1"/>
    </source>
</evidence>
<keyword evidence="14" id="KW-0969">Cilium</keyword>
<feature type="compositionally biased region" description="Basic and acidic residues" evidence="10">
    <location>
        <begin position="280"/>
        <end position="296"/>
    </location>
</feature>
<proteinExistence type="inferred from homology"/>
<dbReference type="InterPro" id="IPR013556">
    <property type="entry name" value="Flag_M-ring_C"/>
</dbReference>
<evidence type="ECO:0000313" key="15">
    <source>
        <dbReference type="Proteomes" id="UP000182661"/>
    </source>
</evidence>
<gene>
    <name evidence="14" type="ORF">AX760_18000</name>
</gene>
<dbReference type="Proteomes" id="UP000182661">
    <property type="component" value="Unassembled WGS sequence"/>
</dbReference>
<sequence length="563" mass="59415">MNLLDQLSTVMKNLTSLGQGKLIALISAGVIAVGIVLGAGIYVNKPAYETLYVNLEGSDLNQISVALAEANIDFDVGADGSSLQVPVGMTGKARLYLAERGLPNSANAGYELFDNVGSLGLTSFMQEVTRVRALEGEIGRTIQQISGIQAARVHIVMADRGSFRKAEQTPTASVMIRASASVGRNAASSIRHLVASSVPGLNVDDVTILDSSGQLLASGDDPASSAMNQSLSIIQNVQKEIESNIDKALAPFLGMDNFRSSVTAQLNTDTQQIQETVFDPESRVERSTRVTKEEQKSSQQQADNAATVQQNVPQAAPTGGASGPQSNDQTEKKEEQTNYEINSKTVATVKSSYTLEKLSVAVVVNRGRIAAMVGENPDQAKIDAYIAEMQKIVASAVGLDPARGDMITLTAMDFVNTELLNEAIAGPGIMETLTRNLGGIINALAFVAVAFLVVWMGLRPLARSVGLGGGSTALADADGAGLELPDFSPSPGATGGALMEGFGSDFGFDSTDDLLSLGDDSESDGGFNRRVKEGPERRLARMVEISEERTAKILRKWAAERAA</sequence>
<keyword evidence="8 9" id="KW-0975">Bacterial flagellum</keyword>
<evidence type="ECO:0000256" key="5">
    <source>
        <dbReference type="ARBA" id="ARBA00022692"/>
    </source>
</evidence>
<dbReference type="OrthoDB" id="9807026at2"/>
<feature type="domain" description="Flagellar M-ring C-terminal" evidence="13">
    <location>
        <begin position="249"/>
        <end position="414"/>
    </location>
</feature>
<dbReference type="GO" id="GO:0005886">
    <property type="term" value="C:plasma membrane"/>
    <property type="evidence" value="ECO:0007669"/>
    <property type="project" value="UniProtKB-SubCell"/>
</dbReference>
<evidence type="ECO:0000259" key="12">
    <source>
        <dbReference type="Pfam" id="PF01514"/>
    </source>
</evidence>
<keyword evidence="5 11" id="KW-0812">Transmembrane</keyword>
<feature type="compositionally biased region" description="Polar residues" evidence="10">
    <location>
        <begin position="297"/>
        <end position="313"/>
    </location>
</feature>
<evidence type="ECO:0000256" key="7">
    <source>
        <dbReference type="ARBA" id="ARBA00023136"/>
    </source>
</evidence>
<evidence type="ECO:0000256" key="8">
    <source>
        <dbReference type="ARBA" id="ARBA00023143"/>
    </source>
</evidence>
<feature type="region of interest" description="Disordered" evidence="10">
    <location>
        <begin position="271"/>
        <end position="339"/>
    </location>
</feature>
<comment type="similarity">
    <text evidence="3 9">Belongs to the FliF family.</text>
</comment>
<dbReference type="InterPro" id="IPR045851">
    <property type="entry name" value="AMP-bd_C_sf"/>
</dbReference>
<evidence type="ECO:0000256" key="4">
    <source>
        <dbReference type="ARBA" id="ARBA00022475"/>
    </source>
</evidence>
<dbReference type="NCBIfam" id="TIGR00206">
    <property type="entry name" value="fliF"/>
    <property type="match status" value="1"/>
</dbReference>
<feature type="transmembrane region" description="Helical" evidence="11">
    <location>
        <begin position="21"/>
        <end position="43"/>
    </location>
</feature>
<dbReference type="InterPro" id="IPR000067">
    <property type="entry name" value="FlgMring_FliF"/>
</dbReference>
<evidence type="ECO:0000256" key="6">
    <source>
        <dbReference type="ARBA" id="ARBA00022989"/>
    </source>
</evidence>
<dbReference type="AlphaFoldDB" id="A0A657LRP6"/>
<evidence type="ECO:0000256" key="10">
    <source>
        <dbReference type="SAM" id="MobiDB-lite"/>
    </source>
</evidence>
<evidence type="ECO:0000256" key="1">
    <source>
        <dbReference type="ARBA" id="ARBA00004117"/>
    </source>
</evidence>
<keyword evidence="14" id="KW-0282">Flagellum</keyword>
<dbReference type="Gene3D" id="3.30.300.30">
    <property type="match status" value="1"/>
</dbReference>